<dbReference type="FunFam" id="3.40.50.1220:FF:000001">
    <property type="entry name" value="Electron transfer flavoprotein, alpha subunit"/>
    <property type="match status" value="1"/>
</dbReference>
<protein>
    <submittedName>
        <fullName evidence="11">Electron transfer flavoprotein subunit alpha/FixB family protein</fullName>
    </submittedName>
</protein>
<dbReference type="PIRSF" id="PIRSF000089">
    <property type="entry name" value="Electra_flavoP_a"/>
    <property type="match status" value="1"/>
</dbReference>
<dbReference type="SUPFAM" id="SSF52402">
    <property type="entry name" value="Adenine nucleotide alpha hydrolases-like"/>
    <property type="match status" value="1"/>
</dbReference>
<keyword evidence="6" id="KW-0249">Electron transport</keyword>
<dbReference type="Proteomes" id="UP000297963">
    <property type="component" value="Unassembled WGS sequence"/>
</dbReference>
<feature type="binding site" evidence="8">
    <location>
        <position position="318"/>
    </location>
    <ligand>
        <name>FAD</name>
        <dbReference type="ChEBI" id="CHEBI:57692"/>
    </ligand>
</feature>
<evidence type="ECO:0000256" key="8">
    <source>
        <dbReference type="PIRSR" id="PIRSR000089-1"/>
    </source>
</evidence>
<dbReference type="PANTHER" id="PTHR43153">
    <property type="entry name" value="ELECTRON TRANSFER FLAVOPROTEIN ALPHA"/>
    <property type="match status" value="1"/>
</dbReference>
<comment type="subunit">
    <text evidence="2">Heterodimer of an alpha and a beta subunit.</text>
</comment>
<dbReference type="InterPro" id="IPR001308">
    <property type="entry name" value="ETF_a/FixB"/>
</dbReference>
<feature type="binding site" evidence="8">
    <location>
        <begin position="297"/>
        <end position="304"/>
    </location>
    <ligand>
        <name>FAD</name>
        <dbReference type="ChEBI" id="CHEBI:57692"/>
    </ligand>
</feature>
<feature type="binding site" evidence="8">
    <location>
        <begin position="266"/>
        <end position="267"/>
    </location>
    <ligand>
        <name>FAD</name>
        <dbReference type="ChEBI" id="CHEBI:57692"/>
    </ligand>
</feature>
<evidence type="ECO:0000259" key="10">
    <source>
        <dbReference type="SMART" id="SM00893"/>
    </source>
</evidence>
<dbReference type="PANTHER" id="PTHR43153:SF1">
    <property type="entry name" value="ELECTRON TRANSFER FLAVOPROTEIN SUBUNIT ALPHA, MITOCHONDRIAL"/>
    <property type="match status" value="1"/>
</dbReference>
<name>A0A4R8VNX2_9MICO</name>
<dbReference type="Gene3D" id="3.40.50.1220">
    <property type="entry name" value="TPP-binding domain"/>
    <property type="match status" value="1"/>
</dbReference>
<reference evidence="11 12" key="1">
    <citation type="submission" date="2019-03" db="EMBL/GenBank/DDBJ databases">
        <title>Genomics of glacier-inhabiting Cryobacterium strains.</title>
        <authorList>
            <person name="Liu Q."/>
            <person name="Xin Y.-H."/>
        </authorList>
    </citation>
    <scope>NUCLEOTIDE SEQUENCE [LARGE SCALE GENOMIC DNA]</scope>
    <source>
        <strain evidence="11 12">Hh34</strain>
    </source>
</reference>
<evidence type="ECO:0000256" key="9">
    <source>
        <dbReference type="SAM" id="MobiDB-lite"/>
    </source>
</evidence>
<organism evidence="11 12">
    <name type="scientific">Cryobacterium levicorallinum</name>
    <dbReference type="NCBI Taxonomy" id="995038"/>
    <lineage>
        <taxon>Bacteria</taxon>
        <taxon>Bacillati</taxon>
        <taxon>Actinomycetota</taxon>
        <taxon>Actinomycetes</taxon>
        <taxon>Micrococcales</taxon>
        <taxon>Microbacteriaceae</taxon>
        <taxon>Cryobacterium</taxon>
    </lineage>
</organism>
<evidence type="ECO:0000256" key="5">
    <source>
        <dbReference type="ARBA" id="ARBA00022827"/>
    </source>
</evidence>
<dbReference type="Pfam" id="PF00766">
    <property type="entry name" value="ETF_alpha"/>
    <property type="match status" value="1"/>
</dbReference>
<keyword evidence="5 8" id="KW-0274">FAD</keyword>
<feature type="binding site" evidence="8">
    <location>
        <begin position="280"/>
        <end position="284"/>
    </location>
    <ligand>
        <name>FAD</name>
        <dbReference type="ChEBI" id="CHEBI:57692"/>
    </ligand>
</feature>
<evidence type="ECO:0000256" key="4">
    <source>
        <dbReference type="ARBA" id="ARBA00022630"/>
    </source>
</evidence>
<dbReference type="SMART" id="SM00893">
    <property type="entry name" value="ETF"/>
    <property type="match status" value="1"/>
</dbReference>
<dbReference type="SUPFAM" id="SSF52467">
    <property type="entry name" value="DHS-like NAD/FAD-binding domain"/>
    <property type="match status" value="1"/>
</dbReference>
<evidence type="ECO:0000256" key="3">
    <source>
        <dbReference type="ARBA" id="ARBA00022448"/>
    </source>
</evidence>
<dbReference type="InterPro" id="IPR029035">
    <property type="entry name" value="DHS-like_NAD/FAD-binding_dom"/>
</dbReference>
<feature type="binding site" evidence="8">
    <location>
        <position position="241"/>
    </location>
    <ligand>
        <name>FAD</name>
        <dbReference type="ChEBI" id="CHEBI:57692"/>
    </ligand>
</feature>
<dbReference type="Pfam" id="PF01012">
    <property type="entry name" value="ETF"/>
    <property type="match status" value="1"/>
</dbReference>
<feature type="binding site" evidence="8">
    <location>
        <begin position="336"/>
        <end position="337"/>
    </location>
    <ligand>
        <name>FAD</name>
        <dbReference type="ChEBI" id="CHEBI:57692"/>
    </ligand>
</feature>
<sequence length="353" mass="36297">MPASNWQSFLPPGASSNPAKPRSNIRNDTVSTALTLIEVSPSGEIRGSAKMLLAAATRLGTPVAVLSTTPGDHSEHVKQLGDLGAHHVFIAESTQTDSLLATPAVESLAAAFSHFDTSAAVLVTNSVEGREIAGRLAVRIGGGLTIDAIDIALVNDRVVARNSVFGGAFDVESSIHGGPAVITLRQGSIDEEVTAHTPDLTTITLSLTGVAAATITSRTEAPTDSGRPDLRGAATVVSGGRGVGSKEDFLLVEQLADALGAAVGASRAAVDAGYVTHSLQVGQTGTIVSPQLYIALGISGAIQHLAGMQTAKVIVAVNKDPDAPIFDFTDFGIVGDIFTVIPQTIEALHRLRH</sequence>
<evidence type="ECO:0000256" key="7">
    <source>
        <dbReference type="ARBA" id="ARBA00025649"/>
    </source>
</evidence>
<dbReference type="Gene3D" id="3.40.50.620">
    <property type="entry name" value="HUPs"/>
    <property type="match status" value="1"/>
</dbReference>
<dbReference type="EMBL" id="SOFE01000014">
    <property type="protein sequence ID" value="TFB85065.1"/>
    <property type="molecule type" value="Genomic_DNA"/>
</dbReference>
<dbReference type="GO" id="GO:0033539">
    <property type="term" value="P:fatty acid beta-oxidation using acyl-CoA dehydrogenase"/>
    <property type="evidence" value="ECO:0007669"/>
    <property type="project" value="TreeGrafter"/>
</dbReference>
<dbReference type="InterPro" id="IPR014729">
    <property type="entry name" value="Rossmann-like_a/b/a_fold"/>
</dbReference>
<dbReference type="GO" id="GO:0050660">
    <property type="term" value="F:flavin adenine dinucleotide binding"/>
    <property type="evidence" value="ECO:0007669"/>
    <property type="project" value="InterPro"/>
</dbReference>
<evidence type="ECO:0000256" key="2">
    <source>
        <dbReference type="ARBA" id="ARBA00011355"/>
    </source>
</evidence>
<feature type="region of interest" description="Disordered" evidence="9">
    <location>
        <begin position="1"/>
        <end position="27"/>
    </location>
</feature>
<gene>
    <name evidence="11" type="ORF">E3O11_08465</name>
</gene>
<dbReference type="InterPro" id="IPR014730">
    <property type="entry name" value="ETF_a/b_N"/>
</dbReference>
<dbReference type="InterPro" id="IPR014731">
    <property type="entry name" value="ETF_asu_C"/>
</dbReference>
<dbReference type="InterPro" id="IPR018206">
    <property type="entry name" value="ETF_asu_C_CS"/>
</dbReference>
<proteinExistence type="inferred from homology"/>
<evidence type="ECO:0000313" key="11">
    <source>
        <dbReference type="EMBL" id="TFB85065.1"/>
    </source>
</evidence>
<dbReference type="PROSITE" id="PS00696">
    <property type="entry name" value="ETF_ALPHA"/>
    <property type="match status" value="1"/>
</dbReference>
<comment type="function">
    <text evidence="7">The electron transfer flavoprotein serves as a specific electron acceptor for other dehydrogenases. It transfers the electrons to the main respiratory chain via ETF-ubiquinone oxidoreductase (ETF dehydrogenase).</text>
</comment>
<keyword evidence="4" id="KW-0285">Flavoprotein</keyword>
<evidence type="ECO:0000256" key="1">
    <source>
        <dbReference type="ARBA" id="ARBA00005817"/>
    </source>
</evidence>
<comment type="similarity">
    <text evidence="1">Belongs to the ETF alpha-subunit/FixB family.</text>
</comment>
<evidence type="ECO:0000313" key="12">
    <source>
        <dbReference type="Proteomes" id="UP000297963"/>
    </source>
</evidence>
<dbReference type="AlphaFoldDB" id="A0A4R8VNX2"/>
<keyword evidence="3" id="KW-0813">Transport</keyword>
<dbReference type="GO" id="GO:0009055">
    <property type="term" value="F:electron transfer activity"/>
    <property type="evidence" value="ECO:0007669"/>
    <property type="project" value="InterPro"/>
</dbReference>
<comment type="cofactor">
    <cofactor evidence="8">
        <name>FAD</name>
        <dbReference type="ChEBI" id="CHEBI:57692"/>
    </cofactor>
    <text evidence="8">Binds 1 FAD per dimer.</text>
</comment>
<feature type="domain" description="Electron transfer flavoprotein alpha/beta-subunit N-terminal" evidence="10">
    <location>
        <begin position="33"/>
        <end position="212"/>
    </location>
</feature>
<accession>A0A4R8VNX2</accession>
<comment type="caution">
    <text evidence="11">The sequence shown here is derived from an EMBL/GenBank/DDBJ whole genome shotgun (WGS) entry which is preliminary data.</text>
</comment>
<evidence type="ECO:0000256" key="6">
    <source>
        <dbReference type="ARBA" id="ARBA00022982"/>
    </source>
</evidence>